<dbReference type="Gene3D" id="3.10.129.10">
    <property type="entry name" value="Hotdog Thioesterase"/>
    <property type="match status" value="1"/>
</dbReference>
<sequence length="140" mass="16107">MTFNEFLDPEYHIMNSEVVELRIPYKDVYINELGSVHGAIIMAIGDLATGLVAIDKKYLAPTQSSYTNFLKPIIKTEYIYARAELVKRGRRTVTVDCKIWSDDTDLAAINRTECTVISNELDIEKSKMMENLINENYKKY</sequence>
<dbReference type="GO" id="GO:0016289">
    <property type="term" value="F:acyl-CoA hydrolase activity"/>
    <property type="evidence" value="ECO:0007669"/>
    <property type="project" value="UniProtKB-ARBA"/>
</dbReference>
<protein>
    <submittedName>
        <fullName evidence="3">PaaI family thioesterase</fullName>
    </submittedName>
</protein>
<dbReference type="SUPFAM" id="SSF54637">
    <property type="entry name" value="Thioesterase/thiol ester dehydrase-isomerase"/>
    <property type="match status" value="1"/>
</dbReference>
<organism evidence="3 4">
    <name type="scientific">Anaerococcus nagyae</name>
    <dbReference type="NCBI Taxonomy" id="1755241"/>
    <lineage>
        <taxon>Bacteria</taxon>
        <taxon>Bacillati</taxon>
        <taxon>Bacillota</taxon>
        <taxon>Tissierellia</taxon>
        <taxon>Tissierellales</taxon>
        <taxon>Peptoniphilaceae</taxon>
        <taxon>Anaerococcus</taxon>
    </lineage>
</organism>
<evidence type="ECO:0000256" key="1">
    <source>
        <dbReference type="ARBA" id="ARBA00022801"/>
    </source>
</evidence>
<feature type="domain" description="Thioesterase" evidence="2">
    <location>
        <begin position="34"/>
        <end position="107"/>
    </location>
</feature>
<comment type="caution">
    <text evidence="3">The sequence shown here is derived from an EMBL/GenBank/DDBJ whole genome shotgun (WGS) entry which is preliminary data.</text>
</comment>
<accession>A0A3E2TJJ2</accession>
<dbReference type="InterPro" id="IPR003736">
    <property type="entry name" value="PAAI_dom"/>
</dbReference>
<proteinExistence type="predicted"/>
<evidence type="ECO:0000313" key="4">
    <source>
        <dbReference type="Proteomes" id="UP000261011"/>
    </source>
</evidence>
<dbReference type="RefSeq" id="WP_117520764.1">
    <property type="nucleotide sequence ID" value="NZ_QVEU01000002.1"/>
</dbReference>
<dbReference type="EMBL" id="QVEU01000002">
    <property type="protein sequence ID" value="RGB77109.1"/>
    <property type="molecule type" value="Genomic_DNA"/>
</dbReference>
<reference evidence="3 4" key="1">
    <citation type="submission" date="2018-08" db="EMBL/GenBank/DDBJ databases">
        <title>A genome reference for cultivated species of the human gut microbiota.</title>
        <authorList>
            <person name="Zou Y."/>
            <person name="Xue W."/>
            <person name="Luo G."/>
        </authorList>
    </citation>
    <scope>NUCLEOTIDE SEQUENCE [LARGE SCALE GENOMIC DNA]</scope>
    <source>
        <strain evidence="3 4">OF01-3</strain>
    </source>
</reference>
<dbReference type="Pfam" id="PF03061">
    <property type="entry name" value="4HBT"/>
    <property type="match status" value="1"/>
</dbReference>
<dbReference type="CDD" id="cd03443">
    <property type="entry name" value="PaaI_thioesterase"/>
    <property type="match status" value="1"/>
</dbReference>
<name>A0A3E2TJJ2_9FIRM</name>
<dbReference type="Proteomes" id="UP000261011">
    <property type="component" value="Unassembled WGS sequence"/>
</dbReference>
<keyword evidence="4" id="KW-1185">Reference proteome</keyword>
<evidence type="ECO:0000259" key="2">
    <source>
        <dbReference type="Pfam" id="PF03061"/>
    </source>
</evidence>
<gene>
    <name evidence="3" type="ORF">DXA39_02465</name>
</gene>
<dbReference type="InterPro" id="IPR029069">
    <property type="entry name" value="HotDog_dom_sf"/>
</dbReference>
<dbReference type="NCBIfam" id="TIGR00369">
    <property type="entry name" value="unchar_dom_1"/>
    <property type="match status" value="1"/>
</dbReference>
<dbReference type="OrthoDB" id="328435at2"/>
<evidence type="ECO:0000313" key="3">
    <source>
        <dbReference type="EMBL" id="RGB77109.1"/>
    </source>
</evidence>
<dbReference type="AlphaFoldDB" id="A0A3E2TJJ2"/>
<dbReference type="InterPro" id="IPR006683">
    <property type="entry name" value="Thioestr_dom"/>
</dbReference>
<keyword evidence="1" id="KW-0378">Hydrolase</keyword>